<feature type="compositionally biased region" description="Low complexity" evidence="1">
    <location>
        <begin position="7"/>
        <end position="20"/>
    </location>
</feature>
<dbReference type="SUPFAM" id="SSF47781">
    <property type="entry name" value="RuvA domain 2-like"/>
    <property type="match status" value="1"/>
</dbReference>
<sequence length="111" mass="12608">MDESDSRPTTATLRRSTATRVSKRAPALPLPIPEGKSPENINKYRKDLLHYLNYASQSQIQKLPSVGPKAGHSIITFRNLNGMLNDFETLKLVPGLRKNFHENFMKVNFLE</sequence>
<dbReference type="KEGG" id="dpx:DAPPUDRAFT_259771"/>
<dbReference type="InParanoid" id="E9HHU4"/>
<feature type="region of interest" description="Disordered" evidence="1">
    <location>
        <begin position="1"/>
        <end position="39"/>
    </location>
</feature>
<evidence type="ECO:0000313" key="3">
    <source>
        <dbReference type="Proteomes" id="UP000000305"/>
    </source>
</evidence>
<dbReference type="AlphaFoldDB" id="E9HHU4"/>
<accession>E9HHU4</accession>
<organism evidence="2 3">
    <name type="scientific">Daphnia pulex</name>
    <name type="common">Water flea</name>
    <dbReference type="NCBI Taxonomy" id="6669"/>
    <lineage>
        <taxon>Eukaryota</taxon>
        <taxon>Metazoa</taxon>
        <taxon>Ecdysozoa</taxon>
        <taxon>Arthropoda</taxon>
        <taxon>Crustacea</taxon>
        <taxon>Branchiopoda</taxon>
        <taxon>Diplostraca</taxon>
        <taxon>Cladocera</taxon>
        <taxon>Anomopoda</taxon>
        <taxon>Daphniidae</taxon>
        <taxon>Daphnia</taxon>
    </lineage>
</organism>
<protein>
    <submittedName>
        <fullName evidence="2">Uncharacterized protein</fullName>
    </submittedName>
</protein>
<dbReference type="InterPro" id="IPR010994">
    <property type="entry name" value="RuvA_2-like"/>
</dbReference>
<dbReference type="Pfam" id="PF12836">
    <property type="entry name" value="HHH_3"/>
    <property type="match status" value="1"/>
</dbReference>
<dbReference type="HOGENOM" id="CLU_2160882_0_0_1"/>
<reference evidence="2 3" key="1">
    <citation type="journal article" date="2011" name="Science">
        <title>The ecoresponsive genome of Daphnia pulex.</title>
        <authorList>
            <person name="Colbourne J.K."/>
            <person name="Pfrender M.E."/>
            <person name="Gilbert D."/>
            <person name="Thomas W.K."/>
            <person name="Tucker A."/>
            <person name="Oakley T.H."/>
            <person name="Tokishita S."/>
            <person name="Aerts A."/>
            <person name="Arnold G.J."/>
            <person name="Basu M.K."/>
            <person name="Bauer D.J."/>
            <person name="Caceres C.E."/>
            <person name="Carmel L."/>
            <person name="Casola C."/>
            <person name="Choi J.H."/>
            <person name="Detter J.C."/>
            <person name="Dong Q."/>
            <person name="Dusheyko S."/>
            <person name="Eads B.D."/>
            <person name="Frohlich T."/>
            <person name="Geiler-Samerotte K.A."/>
            <person name="Gerlach D."/>
            <person name="Hatcher P."/>
            <person name="Jogdeo S."/>
            <person name="Krijgsveld J."/>
            <person name="Kriventseva E.V."/>
            <person name="Kultz D."/>
            <person name="Laforsch C."/>
            <person name="Lindquist E."/>
            <person name="Lopez J."/>
            <person name="Manak J.R."/>
            <person name="Muller J."/>
            <person name="Pangilinan J."/>
            <person name="Patwardhan R.P."/>
            <person name="Pitluck S."/>
            <person name="Pritham E.J."/>
            <person name="Rechtsteiner A."/>
            <person name="Rho M."/>
            <person name="Rogozin I.B."/>
            <person name="Sakarya O."/>
            <person name="Salamov A."/>
            <person name="Schaack S."/>
            <person name="Shapiro H."/>
            <person name="Shiga Y."/>
            <person name="Skalitzky C."/>
            <person name="Smith Z."/>
            <person name="Souvorov A."/>
            <person name="Sung W."/>
            <person name="Tang Z."/>
            <person name="Tsuchiya D."/>
            <person name="Tu H."/>
            <person name="Vos H."/>
            <person name="Wang M."/>
            <person name="Wolf Y.I."/>
            <person name="Yamagata H."/>
            <person name="Yamada T."/>
            <person name="Ye Y."/>
            <person name="Shaw J.R."/>
            <person name="Andrews J."/>
            <person name="Crease T.J."/>
            <person name="Tang H."/>
            <person name="Lucas S.M."/>
            <person name="Robertson H.M."/>
            <person name="Bork P."/>
            <person name="Koonin E.V."/>
            <person name="Zdobnov E.M."/>
            <person name="Grigoriev I.V."/>
            <person name="Lynch M."/>
            <person name="Boore J.L."/>
        </authorList>
    </citation>
    <scope>NUCLEOTIDE SEQUENCE [LARGE SCALE GENOMIC DNA]</scope>
</reference>
<proteinExistence type="predicted"/>
<dbReference type="STRING" id="6669.E9HHU4"/>
<evidence type="ECO:0000256" key="1">
    <source>
        <dbReference type="SAM" id="MobiDB-lite"/>
    </source>
</evidence>
<gene>
    <name evidence="2" type="ORF">DAPPUDRAFT_259771</name>
</gene>
<name>E9HHU4_DAPPU</name>
<evidence type="ECO:0000313" key="2">
    <source>
        <dbReference type="EMBL" id="EFX68707.1"/>
    </source>
</evidence>
<dbReference type="Proteomes" id="UP000000305">
    <property type="component" value="Unassembled WGS sequence"/>
</dbReference>
<keyword evidence="3" id="KW-1185">Reference proteome</keyword>
<dbReference type="OrthoDB" id="6395306at2759"/>
<dbReference type="Gene3D" id="1.10.150.280">
    <property type="entry name" value="AF1531-like domain"/>
    <property type="match status" value="1"/>
</dbReference>
<dbReference type="EMBL" id="GL732650">
    <property type="protein sequence ID" value="EFX68707.1"/>
    <property type="molecule type" value="Genomic_DNA"/>
</dbReference>